<reference evidence="1" key="1">
    <citation type="journal article" date="2021" name="Proc. Natl. Acad. Sci. U.S.A.">
        <title>A Catalog of Tens of Thousands of Viruses from Human Metagenomes Reveals Hidden Associations with Chronic Diseases.</title>
        <authorList>
            <person name="Tisza M.J."/>
            <person name="Buck C.B."/>
        </authorList>
    </citation>
    <scope>NUCLEOTIDE SEQUENCE</scope>
    <source>
        <strain evidence="1">CtKwY15</strain>
    </source>
</reference>
<proteinExistence type="predicted"/>
<evidence type="ECO:0000313" key="1">
    <source>
        <dbReference type="EMBL" id="DAF54428.1"/>
    </source>
</evidence>
<name>A0A8S5STQ4_9CAUD</name>
<dbReference type="EMBL" id="BK032679">
    <property type="protein sequence ID" value="DAF54428.1"/>
    <property type="molecule type" value="Genomic_DNA"/>
</dbReference>
<protein>
    <submittedName>
        <fullName evidence="1">Uncharacterized protein</fullName>
    </submittedName>
</protein>
<sequence>MEILTTMIKFRCPKKVMKEQSQSAQIFIFDTVEGKVKVFVPKSKIIIKDDSTSDKHNLCIMPKWAFLRTKNLSEHVDIVGETQHMDIINDIED</sequence>
<organism evidence="1">
    <name type="scientific">Siphoviridae sp. ctKwY15</name>
    <dbReference type="NCBI Taxonomy" id="2827843"/>
    <lineage>
        <taxon>Viruses</taxon>
        <taxon>Duplodnaviria</taxon>
        <taxon>Heunggongvirae</taxon>
        <taxon>Uroviricota</taxon>
        <taxon>Caudoviricetes</taxon>
    </lineage>
</organism>
<accession>A0A8S5STQ4</accession>